<dbReference type="GO" id="GO:0042138">
    <property type="term" value="P:meiotic DNA double-strand break formation"/>
    <property type="evidence" value="ECO:0007669"/>
    <property type="project" value="InterPro"/>
</dbReference>
<dbReference type="EMBL" id="CAMGYJ010000002">
    <property type="protein sequence ID" value="CAI0381831.1"/>
    <property type="molecule type" value="Genomic_DNA"/>
</dbReference>
<keyword evidence="2" id="KW-1185">Reference proteome</keyword>
<evidence type="ECO:0000313" key="1">
    <source>
        <dbReference type="EMBL" id="CAI0381831.1"/>
    </source>
</evidence>
<dbReference type="PANTHER" id="PTHR37176:SF1">
    <property type="entry name" value="PROTEIN DOUBLE-STRAND BREAK FORMATION"/>
    <property type="match status" value="1"/>
</dbReference>
<accession>A0AAV0H953</accession>
<proteinExistence type="predicted"/>
<reference evidence="1" key="1">
    <citation type="submission" date="2022-08" db="EMBL/GenBank/DDBJ databases">
        <authorList>
            <person name="Gutierrez-Valencia J."/>
        </authorList>
    </citation>
    <scope>NUCLEOTIDE SEQUENCE</scope>
</reference>
<name>A0AAV0H953_9ROSI</name>
<organism evidence="1 2">
    <name type="scientific">Linum tenue</name>
    <dbReference type="NCBI Taxonomy" id="586396"/>
    <lineage>
        <taxon>Eukaryota</taxon>
        <taxon>Viridiplantae</taxon>
        <taxon>Streptophyta</taxon>
        <taxon>Embryophyta</taxon>
        <taxon>Tracheophyta</taxon>
        <taxon>Spermatophyta</taxon>
        <taxon>Magnoliopsida</taxon>
        <taxon>eudicotyledons</taxon>
        <taxon>Gunneridae</taxon>
        <taxon>Pentapetalae</taxon>
        <taxon>rosids</taxon>
        <taxon>fabids</taxon>
        <taxon>Malpighiales</taxon>
        <taxon>Linaceae</taxon>
        <taxon>Linum</taxon>
    </lineage>
</organism>
<protein>
    <submittedName>
        <fullName evidence="1">Uncharacterized protein</fullName>
    </submittedName>
</protein>
<dbReference type="AlphaFoldDB" id="A0AAV0H953"/>
<dbReference type="PANTHER" id="PTHR37176">
    <property type="entry name" value="F10K1.23"/>
    <property type="match status" value="1"/>
</dbReference>
<dbReference type="Proteomes" id="UP001154282">
    <property type="component" value="Unassembled WGS sequence"/>
</dbReference>
<comment type="caution">
    <text evidence="1">The sequence shown here is derived from an EMBL/GenBank/DDBJ whole genome shotgun (WGS) entry which is preliminary data.</text>
</comment>
<dbReference type="InterPro" id="IPR044969">
    <property type="entry name" value="DFO"/>
</dbReference>
<gene>
    <name evidence="1" type="ORF">LITE_LOCUS3321</name>
</gene>
<sequence length="260" mass="29568">MSLPETAQHTRLFRSQIVARRFLLSVDSRRFDDQSLRILESVLACKDVKSIMQTRSSLKDFMRSESLAVIRELSQRTVEQKLSVVEFFVRAFALIGDIESCLALKYEGLLLRDIKSSADQWMRVSYEEWLNFAEHSLDNGFHAVARQACDKALSCLSNAGPEDTKTGEPLKHDEAVDVVNRLKERALKFGASSSVQAHTAEYLRGRILDRSQNHMSASRQSHHVASILFRSAIKKRNARKLHERKIVRQNINTVGANLLS</sequence>
<evidence type="ECO:0000313" key="2">
    <source>
        <dbReference type="Proteomes" id="UP001154282"/>
    </source>
</evidence>